<evidence type="ECO:0000313" key="5">
    <source>
        <dbReference type="Proteomes" id="UP001516400"/>
    </source>
</evidence>
<keyword evidence="2" id="KW-0677">Repeat</keyword>
<dbReference type="AlphaFoldDB" id="A0ABD2P0U9"/>
<keyword evidence="3" id="KW-0732">Signal</keyword>
<comment type="caution">
    <text evidence="4">The sequence shown here is derived from an EMBL/GenBank/DDBJ whole genome shotgun (WGS) entry which is preliminary data.</text>
</comment>
<reference evidence="4 5" key="1">
    <citation type="journal article" date="2021" name="BMC Biol.">
        <title>Horizontally acquired antibacterial genes associated with adaptive radiation of ladybird beetles.</title>
        <authorList>
            <person name="Li H.S."/>
            <person name="Tang X.F."/>
            <person name="Huang Y.H."/>
            <person name="Xu Z.Y."/>
            <person name="Chen M.L."/>
            <person name="Du X.Y."/>
            <person name="Qiu B.Y."/>
            <person name="Chen P.T."/>
            <person name="Zhang W."/>
            <person name="Slipinski A."/>
            <person name="Escalona H.E."/>
            <person name="Waterhouse R.M."/>
            <person name="Zwick A."/>
            <person name="Pang H."/>
        </authorList>
    </citation>
    <scope>NUCLEOTIDE SEQUENCE [LARGE SCALE GENOMIC DNA]</scope>
    <source>
        <strain evidence="4">SYSU2018</strain>
    </source>
</reference>
<dbReference type="InterPro" id="IPR001611">
    <property type="entry name" value="Leu-rich_rpt"/>
</dbReference>
<organism evidence="4 5">
    <name type="scientific">Cryptolaemus montrouzieri</name>
    <dbReference type="NCBI Taxonomy" id="559131"/>
    <lineage>
        <taxon>Eukaryota</taxon>
        <taxon>Metazoa</taxon>
        <taxon>Ecdysozoa</taxon>
        <taxon>Arthropoda</taxon>
        <taxon>Hexapoda</taxon>
        <taxon>Insecta</taxon>
        <taxon>Pterygota</taxon>
        <taxon>Neoptera</taxon>
        <taxon>Endopterygota</taxon>
        <taxon>Coleoptera</taxon>
        <taxon>Polyphaga</taxon>
        <taxon>Cucujiformia</taxon>
        <taxon>Coccinelloidea</taxon>
        <taxon>Coccinellidae</taxon>
        <taxon>Scymninae</taxon>
        <taxon>Scymnini</taxon>
        <taxon>Cryptolaemus</taxon>
    </lineage>
</organism>
<dbReference type="Proteomes" id="UP001516400">
    <property type="component" value="Unassembled WGS sequence"/>
</dbReference>
<dbReference type="PANTHER" id="PTHR24366">
    <property type="entry name" value="IG(IMMUNOGLOBULIN) AND LRR(LEUCINE RICH REPEAT) DOMAINS"/>
    <property type="match status" value="1"/>
</dbReference>
<evidence type="ECO:0000256" key="1">
    <source>
        <dbReference type="ARBA" id="ARBA00022614"/>
    </source>
</evidence>
<keyword evidence="5" id="KW-1185">Reference proteome</keyword>
<protein>
    <submittedName>
        <fullName evidence="4">Uncharacterized protein</fullName>
    </submittedName>
</protein>
<evidence type="ECO:0000256" key="3">
    <source>
        <dbReference type="SAM" id="SignalP"/>
    </source>
</evidence>
<accession>A0ABD2P0U9</accession>
<dbReference type="PROSITE" id="PS51450">
    <property type="entry name" value="LRR"/>
    <property type="match status" value="2"/>
</dbReference>
<proteinExistence type="predicted"/>
<dbReference type="InterPro" id="IPR032675">
    <property type="entry name" value="LRR_dom_sf"/>
</dbReference>
<dbReference type="Gene3D" id="3.80.10.10">
    <property type="entry name" value="Ribonuclease Inhibitor"/>
    <property type="match status" value="1"/>
</dbReference>
<sequence>MQMIWANVYILMVIFSLMSTISESGCVRDYDAHFGYVWRCISTDANELMTFFQEQDAIADGLIIEDSNFTYVEILPKSHLHQRVNCLSIKNSGVVGINPKYLNKWFAVSLLDLSRNIIEDVSFLRFLPSGYLRDLDLSHNKIQNVDTNILRNFHILSTVDMSHNYIKKLNFSNNFLRILNLSHNFIDIIDSKNFLIYHILMYSI</sequence>
<dbReference type="EMBL" id="JABFTP020000165">
    <property type="protein sequence ID" value="KAL3284261.1"/>
    <property type="molecule type" value="Genomic_DNA"/>
</dbReference>
<evidence type="ECO:0000313" key="4">
    <source>
        <dbReference type="EMBL" id="KAL3284261.1"/>
    </source>
</evidence>
<dbReference type="SUPFAM" id="SSF52058">
    <property type="entry name" value="L domain-like"/>
    <property type="match status" value="1"/>
</dbReference>
<dbReference type="PANTHER" id="PTHR24366:SF96">
    <property type="entry name" value="LEUCINE RICH REPEAT CONTAINING 53"/>
    <property type="match status" value="1"/>
</dbReference>
<gene>
    <name evidence="4" type="ORF">HHI36_018423</name>
</gene>
<evidence type="ECO:0000256" key="2">
    <source>
        <dbReference type="ARBA" id="ARBA00022737"/>
    </source>
</evidence>
<keyword evidence="1" id="KW-0433">Leucine-rich repeat</keyword>
<name>A0ABD2P0U9_9CUCU</name>
<feature type="chain" id="PRO_5044740763" evidence="3">
    <location>
        <begin position="25"/>
        <end position="204"/>
    </location>
</feature>
<feature type="signal peptide" evidence="3">
    <location>
        <begin position="1"/>
        <end position="24"/>
    </location>
</feature>